<feature type="domain" description="Semialdehyde dehydrogenase NAD-binding" evidence="7">
    <location>
        <begin position="6"/>
        <end position="143"/>
    </location>
</feature>
<evidence type="ECO:0000259" key="7">
    <source>
        <dbReference type="SMART" id="SM00859"/>
    </source>
</evidence>
<dbReference type="InterPro" id="IPR036291">
    <property type="entry name" value="NAD(P)-bd_dom_sf"/>
</dbReference>
<evidence type="ECO:0000313" key="11">
    <source>
        <dbReference type="Proteomes" id="UP001431572"/>
    </source>
</evidence>
<dbReference type="PROSITE" id="PS01224">
    <property type="entry name" value="ARGC"/>
    <property type="match status" value="1"/>
</dbReference>
<dbReference type="InterPro" id="IPR000534">
    <property type="entry name" value="Semialdehyde_DH_NAD-bd"/>
</dbReference>
<proteinExistence type="inferred from homology"/>
<dbReference type="InterPro" id="IPR000706">
    <property type="entry name" value="AGPR_type-1"/>
</dbReference>
<comment type="function">
    <text evidence="5">Catalyzes the NADPH-dependent reduction of N-acetyl-5-glutamyl phosphate to yield N-acetyl-L-glutamate 5-semialdehyde.</text>
</comment>
<dbReference type="GO" id="GO:0051287">
    <property type="term" value="F:NAD binding"/>
    <property type="evidence" value="ECO:0007669"/>
    <property type="project" value="InterPro"/>
</dbReference>
<dbReference type="GO" id="GO:0003942">
    <property type="term" value="F:N-acetyl-gamma-glutamyl-phosphate reductase activity"/>
    <property type="evidence" value="ECO:0007669"/>
    <property type="project" value="UniProtKB-UniRule"/>
</dbReference>
<dbReference type="Proteomes" id="UP001431572">
    <property type="component" value="Chromosome 2"/>
</dbReference>
<dbReference type="Pfam" id="PF22698">
    <property type="entry name" value="Semialdhyde_dhC_1"/>
    <property type="match status" value="1"/>
</dbReference>
<keyword evidence="2 5" id="KW-0028">Amino-acid biosynthesis</keyword>
<dbReference type="SUPFAM" id="SSF51735">
    <property type="entry name" value="NAD(P)-binding Rossmann-fold domains"/>
    <property type="match status" value="1"/>
</dbReference>
<dbReference type="AlphaFoldDB" id="A0A8T7M739"/>
<dbReference type="GO" id="GO:0006526">
    <property type="term" value="P:L-arginine biosynthetic process"/>
    <property type="evidence" value="ECO:0007669"/>
    <property type="project" value="UniProtKB-UniRule"/>
</dbReference>
<comment type="similarity">
    <text evidence="5">Belongs to the NAGSA dehydrogenase family. Type 1 subfamily.</text>
</comment>
<keyword evidence="4 5" id="KW-0560">Oxidoreductase</keyword>
<accession>A0A8T7M739</accession>
<reference evidence="9" key="2">
    <citation type="journal article" date="2024" name="Nature">
        <title>Anoxygenic phototroph of the Chloroflexota uses a type I reaction centre.</title>
        <authorList>
            <person name="Tsuji J.M."/>
            <person name="Shaw N.A."/>
            <person name="Nagashima S."/>
            <person name="Venkiteswaran J.J."/>
            <person name="Schiff S.L."/>
            <person name="Watanabe T."/>
            <person name="Fukui M."/>
            <person name="Hanada S."/>
            <person name="Tank M."/>
            <person name="Neufeld J.D."/>
        </authorList>
    </citation>
    <scope>NUCLEOTIDE SEQUENCE</scope>
    <source>
        <strain evidence="9">L227-S17</strain>
    </source>
</reference>
<gene>
    <name evidence="5 9" type="primary">argC</name>
    <name evidence="8" type="ORF">HXX08_18780</name>
    <name evidence="9" type="ORF">OZ401_003438</name>
</gene>
<dbReference type="NCBIfam" id="TIGR01850">
    <property type="entry name" value="argC"/>
    <property type="match status" value="1"/>
</dbReference>
<evidence type="ECO:0000313" key="8">
    <source>
        <dbReference type="EMBL" id="NWJ47904.1"/>
    </source>
</evidence>
<dbReference type="EMBL" id="JACATZ010000003">
    <property type="protein sequence ID" value="NWJ47904.1"/>
    <property type="molecule type" value="Genomic_DNA"/>
</dbReference>
<evidence type="ECO:0000256" key="5">
    <source>
        <dbReference type="HAMAP-Rule" id="MF_00150"/>
    </source>
</evidence>
<dbReference type="SMART" id="SM00859">
    <property type="entry name" value="Semialdhyde_dh"/>
    <property type="match status" value="1"/>
</dbReference>
<dbReference type="SUPFAM" id="SSF55347">
    <property type="entry name" value="Glyceraldehyde-3-phosphate dehydrogenase-like, C-terminal domain"/>
    <property type="match status" value="1"/>
</dbReference>
<keyword evidence="1 5" id="KW-0055">Arginine biosynthesis</keyword>
<protein>
    <recommendedName>
        <fullName evidence="5">N-acetyl-gamma-glutamyl-phosphate reductase</fullName>
        <shortName evidence="5">AGPR</shortName>
        <ecNumber evidence="5">1.2.1.38</ecNumber>
    </recommendedName>
    <alternativeName>
        <fullName evidence="5">N-acetyl-glutamate semialdehyde dehydrogenase</fullName>
        <shortName evidence="5">NAGSA dehydrogenase</shortName>
    </alternativeName>
</protein>
<evidence type="ECO:0000256" key="1">
    <source>
        <dbReference type="ARBA" id="ARBA00022571"/>
    </source>
</evidence>
<dbReference type="Gene3D" id="3.30.360.10">
    <property type="entry name" value="Dihydrodipicolinate Reductase, domain 2"/>
    <property type="match status" value="1"/>
</dbReference>
<keyword evidence="5" id="KW-0963">Cytoplasm</keyword>
<keyword evidence="11" id="KW-1185">Reference proteome</keyword>
<dbReference type="EMBL" id="CP128400">
    <property type="protein sequence ID" value="WJW69808.1"/>
    <property type="molecule type" value="Genomic_DNA"/>
</dbReference>
<evidence type="ECO:0000256" key="2">
    <source>
        <dbReference type="ARBA" id="ARBA00022605"/>
    </source>
</evidence>
<dbReference type="GO" id="GO:0005737">
    <property type="term" value="C:cytoplasm"/>
    <property type="evidence" value="ECO:0007669"/>
    <property type="project" value="UniProtKB-SubCell"/>
</dbReference>
<evidence type="ECO:0000256" key="3">
    <source>
        <dbReference type="ARBA" id="ARBA00022857"/>
    </source>
</evidence>
<evidence type="ECO:0000313" key="10">
    <source>
        <dbReference type="Proteomes" id="UP000521676"/>
    </source>
</evidence>
<comment type="subcellular location">
    <subcellularLocation>
        <location evidence="5">Cytoplasm</location>
    </subcellularLocation>
</comment>
<evidence type="ECO:0000313" key="9">
    <source>
        <dbReference type="EMBL" id="WJW69808.1"/>
    </source>
</evidence>
<dbReference type="PANTHER" id="PTHR32338:SF10">
    <property type="entry name" value="N-ACETYL-GAMMA-GLUTAMYL-PHOSPHATE REDUCTASE, CHLOROPLASTIC-RELATED"/>
    <property type="match status" value="1"/>
</dbReference>
<organism evidence="8 10">
    <name type="scientific">Candidatus Chlorohelix allophototropha</name>
    <dbReference type="NCBI Taxonomy" id="3003348"/>
    <lineage>
        <taxon>Bacteria</taxon>
        <taxon>Bacillati</taxon>
        <taxon>Chloroflexota</taxon>
        <taxon>Chloroflexia</taxon>
        <taxon>Candidatus Chloroheliales</taxon>
        <taxon>Candidatus Chloroheliaceae</taxon>
        <taxon>Candidatus Chlorohelix</taxon>
    </lineage>
</organism>
<reference evidence="8 10" key="1">
    <citation type="submission" date="2020-06" db="EMBL/GenBank/DDBJ databases">
        <title>Anoxygenic phototrophic Chloroflexota member uses a Type I reaction center.</title>
        <authorList>
            <person name="Tsuji J.M."/>
            <person name="Shaw N.A."/>
            <person name="Nagashima S."/>
            <person name="Venkiteswaran J."/>
            <person name="Schiff S.L."/>
            <person name="Hanada S."/>
            <person name="Tank M."/>
            <person name="Neufeld J.D."/>
        </authorList>
    </citation>
    <scope>NUCLEOTIDE SEQUENCE [LARGE SCALE GENOMIC DNA]</scope>
    <source>
        <strain evidence="8">L227-S17</strain>
    </source>
</reference>
<dbReference type="InterPro" id="IPR050085">
    <property type="entry name" value="AGPR"/>
</dbReference>
<dbReference type="EC" id="1.2.1.38" evidence="5"/>
<sequence length="353" mass="38536">MESKIKVSIVGVTGYTGSELVRLLVRHPQVELLELEGRSAAGQPLGNVFPHLAPLGLSVKEKLERPAEADFIFLGLPHHASAERAAEIFEQAPNTRIIDLSADFRLRDRTTYEKWYGEHHAPYLLPEALYGLPELYRKQVTANTRLVANPGCYPTCSSLALAPALSEKIIEPYVVINALSGTSGAGRGLKQNLHYSEMHDSASAYGLEGHRHAPEITQILTDVNQQAKVTVSFTPHLMPLARGMLATCSARLSPEWLAQYSANPNAAIRTLYSNFYAGEQFVRIVTTPPTTKEVFGSNYCFLYPTVDIEAGRLVVISVIDNLVKGAAGQAIQNMNLLSGLPESLGLEALGIYP</sequence>
<dbReference type="PANTHER" id="PTHR32338">
    <property type="entry name" value="N-ACETYL-GAMMA-GLUTAMYL-PHOSPHATE REDUCTASE, CHLOROPLASTIC-RELATED-RELATED"/>
    <property type="match status" value="1"/>
</dbReference>
<dbReference type="CDD" id="cd23934">
    <property type="entry name" value="AGPR_1_C"/>
    <property type="match status" value="1"/>
</dbReference>
<dbReference type="Gene3D" id="3.40.50.720">
    <property type="entry name" value="NAD(P)-binding Rossmann-like Domain"/>
    <property type="match status" value="1"/>
</dbReference>
<comment type="pathway">
    <text evidence="5">Amino-acid biosynthesis; L-arginine biosynthesis; N(2)-acetyl-L-ornithine from L-glutamate: step 3/4.</text>
</comment>
<dbReference type="InterPro" id="IPR058924">
    <property type="entry name" value="AGPR_dimerisation_dom"/>
</dbReference>
<dbReference type="GO" id="GO:0070401">
    <property type="term" value="F:NADP+ binding"/>
    <property type="evidence" value="ECO:0007669"/>
    <property type="project" value="InterPro"/>
</dbReference>
<evidence type="ECO:0000256" key="6">
    <source>
        <dbReference type="PROSITE-ProRule" id="PRU10010"/>
    </source>
</evidence>
<feature type="active site" evidence="5 6">
    <location>
        <position position="152"/>
    </location>
</feature>
<comment type="catalytic activity">
    <reaction evidence="5">
        <text>N-acetyl-L-glutamate 5-semialdehyde + phosphate + NADP(+) = N-acetyl-L-glutamyl 5-phosphate + NADPH + H(+)</text>
        <dbReference type="Rhea" id="RHEA:21588"/>
        <dbReference type="ChEBI" id="CHEBI:15378"/>
        <dbReference type="ChEBI" id="CHEBI:29123"/>
        <dbReference type="ChEBI" id="CHEBI:43474"/>
        <dbReference type="ChEBI" id="CHEBI:57783"/>
        <dbReference type="ChEBI" id="CHEBI:57936"/>
        <dbReference type="ChEBI" id="CHEBI:58349"/>
        <dbReference type="EC" id="1.2.1.38"/>
    </reaction>
</comment>
<dbReference type="Proteomes" id="UP000521676">
    <property type="component" value="Unassembled WGS sequence"/>
</dbReference>
<dbReference type="CDD" id="cd17895">
    <property type="entry name" value="AGPR_1_N"/>
    <property type="match status" value="1"/>
</dbReference>
<dbReference type="RefSeq" id="WP_341471680.1">
    <property type="nucleotide sequence ID" value="NZ_CP128400.1"/>
</dbReference>
<dbReference type="InterPro" id="IPR023013">
    <property type="entry name" value="AGPR_AS"/>
</dbReference>
<evidence type="ECO:0000256" key="4">
    <source>
        <dbReference type="ARBA" id="ARBA00023002"/>
    </source>
</evidence>
<keyword evidence="3 5" id="KW-0521">NADP</keyword>
<dbReference type="Pfam" id="PF01118">
    <property type="entry name" value="Semialdhyde_dh"/>
    <property type="match status" value="1"/>
</dbReference>
<dbReference type="HAMAP" id="MF_00150">
    <property type="entry name" value="ArgC_type1"/>
    <property type="match status" value="1"/>
</dbReference>
<name>A0A8T7M739_9CHLR</name>